<proteinExistence type="predicted"/>
<accession>A0ABY7EIP4</accession>
<name>A0ABY7EIP4_MYAAR</name>
<gene>
    <name evidence="1" type="ORF">MAR_034936</name>
</gene>
<dbReference type="EMBL" id="CP111018">
    <property type="protein sequence ID" value="WAR09860.1"/>
    <property type="molecule type" value="Genomic_DNA"/>
</dbReference>
<feature type="non-terminal residue" evidence="1">
    <location>
        <position position="1"/>
    </location>
</feature>
<organism evidence="1 2">
    <name type="scientific">Mya arenaria</name>
    <name type="common">Soft-shell clam</name>
    <dbReference type="NCBI Taxonomy" id="6604"/>
    <lineage>
        <taxon>Eukaryota</taxon>
        <taxon>Metazoa</taxon>
        <taxon>Spiralia</taxon>
        <taxon>Lophotrochozoa</taxon>
        <taxon>Mollusca</taxon>
        <taxon>Bivalvia</taxon>
        <taxon>Autobranchia</taxon>
        <taxon>Heteroconchia</taxon>
        <taxon>Euheterodonta</taxon>
        <taxon>Imparidentia</taxon>
        <taxon>Neoheterodontei</taxon>
        <taxon>Myida</taxon>
        <taxon>Myoidea</taxon>
        <taxon>Myidae</taxon>
        <taxon>Mya</taxon>
    </lineage>
</organism>
<keyword evidence="2" id="KW-1185">Reference proteome</keyword>
<evidence type="ECO:0000313" key="2">
    <source>
        <dbReference type="Proteomes" id="UP001164746"/>
    </source>
</evidence>
<evidence type="ECO:0000313" key="1">
    <source>
        <dbReference type="EMBL" id="WAR09860.1"/>
    </source>
</evidence>
<protein>
    <submittedName>
        <fullName evidence="1">Uncharacterized protein</fullName>
    </submittedName>
</protein>
<dbReference type="Proteomes" id="UP001164746">
    <property type="component" value="Chromosome 7"/>
</dbReference>
<sequence>ARRDGETVEVVVEMAIVVEVVTEEEVREGFKDHFPTQTGKVNGTEVTVLRDTDANCVIFGSRLRITVYWQPALGEVYCSTQRYCKEAVIDVETPYFIGHVLANGMTSPLYHLVLGNIEGVKGQAKVQDTVQAVQTRVQTRQEEKRYRKLNVPDPILHISRDYFLKLQKEDISLRSVHNIAREGQMKSYKNGGTVTFVSKNGLLYRKYTHLTERRNDR</sequence>
<reference evidence="1" key="1">
    <citation type="submission" date="2022-11" db="EMBL/GenBank/DDBJ databases">
        <title>Centuries of genome instability and evolution in soft-shell clam transmissible cancer (bioRxiv).</title>
        <authorList>
            <person name="Hart S.F.M."/>
            <person name="Yonemitsu M.A."/>
            <person name="Giersch R.M."/>
            <person name="Beal B.F."/>
            <person name="Arriagada G."/>
            <person name="Davis B.W."/>
            <person name="Ostrander E.A."/>
            <person name="Goff S.P."/>
            <person name="Metzger M.J."/>
        </authorList>
    </citation>
    <scope>NUCLEOTIDE SEQUENCE</scope>
    <source>
        <strain evidence="1">MELC-2E11</strain>
        <tissue evidence="1">Siphon/mantle</tissue>
    </source>
</reference>